<gene>
    <name evidence="1" type="ORF">NDU88_004840</name>
</gene>
<protein>
    <submittedName>
        <fullName evidence="1">Uncharacterized protein</fullName>
    </submittedName>
</protein>
<sequence>MVYGLVGGPSSEGAVGLLRGAFWERLDRLSPEVTARRRGHNGVPWLRVLRSQVTDFNCPRCAAAFSTLVTVEEQSQAKLLEAIQGSRVAFEGKIETVAVEVNFLQADLQKVSDEVKVAEGSILDLQTEVGALRKQMVLVNSTVRRL</sequence>
<keyword evidence="2" id="KW-1185">Reference proteome</keyword>
<organism evidence="1 2">
    <name type="scientific">Pleurodeles waltl</name>
    <name type="common">Iberian ribbed newt</name>
    <dbReference type="NCBI Taxonomy" id="8319"/>
    <lineage>
        <taxon>Eukaryota</taxon>
        <taxon>Metazoa</taxon>
        <taxon>Chordata</taxon>
        <taxon>Craniata</taxon>
        <taxon>Vertebrata</taxon>
        <taxon>Euteleostomi</taxon>
        <taxon>Amphibia</taxon>
        <taxon>Batrachia</taxon>
        <taxon>Caudata</taxon>
        <taxon>Salamandroidea</taxon>
        <taxon>Salamandridae</taxon>
        <taxon>Pleurodelinae</taxon>
        <taxon>Pleurodeles</taxon>
    </lineage>
</organism>
<evidence type="ECO:0000313" key="1">
    <source>
        <dbReference type="EMBL" id="KAJ1099742.1"/>
    </source>
</evidence>
<name>A0AAV7M895_PLEWA</name>
<comment type="caution">
    <text evidence="1">The sequence shown here is derived from an EMBL/GenBank/DDBJ whole genome shotgun (WGS) entry which is preliminary data.</text>
</comment>
<evidence type="ECO:0000313" key="2">
    <source>
        <dbReference type="Proteomes" id="UP001066276"/>
    </source>
</evidence>
<dbReference type="Proteomes" id="UP001066276">
    <property type="component" value="Chromosome 10"/>
</dbReference>
<dbReference type="AlphaFoldDB" id="A0AAV7M895"/>
<dbReference type="EMBL" id="JANPWB010000014">
    <property type="protein sequence ID" value="KAJ1099742.1"/>
    <property type="molecule type" value="Genomic_DNA"/>
</dbReference>
<proteinExistence type="predicted"/>
<reference evidence="1" key="1">
    <citation type="journal article" date="2022" name="bioRxiv">
        <title>Sequencing and chromosome-scale assembly of the giantPleurodeles waltlgenome.</title>
        <authorList>
            <person name="Brown T."/>
            <person name="Elewa A."/>
            <person name="Iarovenko S."/>
            <person name="Subramanian E."/>
            <person name="Araus A.J."/>
            <person name="Petzold A."/>
            <person name="Susuki M."/>
            <person name="Suzuki K.-i.T."/>
            <person name="Hayashi T."/>
            <person name="Toyoda A."/>
            <person name="Oliveira C."/>
            <person name="Osipova E."/>
            <person name="Leigh N.D."/>
            <person name="Simon A."/>
            <person name="Yun M.H."/>
        </authorList>
    </citation>
    <scope>NUCLEOTIDE SEQUENCE</scope>
    <source>
        <strain evidence="1">20211129_DDA</strain>
        <tissue evidence="1">Liver</tissue>
    </source>
</reference>
<accession>A0AAV7M895</accession>